<evidence type="ECO:0000313" key="3">
    <source>
        <dbReference type="Proteomes" id="UP001165190"/>
    </source>
</evidence>
<gene>
    <name evidence="2" type="ORF">HRI_004001100</name>
</gene>
<dbReference type="OrthoDB" id="1714528at2759"/>
<dbReference type="EMBL" id="BSYR01000037">
    <property type="protein sequence ID" value="GMJ03319.1"/>
    <property type="molecule type" value="Genomic_DNA"/>
</dbReference>
<dbReference type="AlphaFoldDB" id="A0A9W7IXZ6"/>
<feature type="domain" description="Reverse transcriptase/retrotransposon-derived protein RNase H-like" evidence="1">
    <location>
        <begin position="17"/>
        <end position="68"/>
    </location>
</feature>
<dbReference type="InterPro" id="IPR041577">
    <property type="entry name" value="RT_RNaseH_2"/>
</dbReference>
<dbReference type="InterPro" id="IPR051320">
    <property type="entry name" value="Viral_Replic_Matur_Polypro"/>
</dbReference>
<protein>
    <recommendedName>
        <fullName evidence="1">Reverse transcriptase/retrotransposon-derived protein RNase H-like domain-containing protein</fullName>
    </recommendedName>
</protein>
<name>A0A9W7IXZ6_HIBTR</name>
<evidence type="ECO:0000313" key="2">
    <source>
        <dbReference type="EMBL" id="GMJ03319.1"/>
    </source>
</evidence>
<comment type="caution">
    <text evidence="2">The sequence shown here is derived from an EMBL/GenBank/DDBJ whole genome shotgun (WGS) entry which is preliminary data.</text>
</comment>
<accession>A0A9W7IXZ6</accession>
<proteinExistence type="predicted"/>
<dbReference type="Pfam" id="PF17919">
    <property type="entry name" value="RT_RNaseH_2"/>
    <property type="match status" value="1"/>
</dbReference>
<dbReference type="SUPFAM" id="SSF56672">
    <property type="entry name" value="DNA/RNA polymerases"/>
    <property type="match status" value="1"/>
</dbReference>
<dbReference type="Proteomes" id="UP001165190">
    <property type="component" value="Unassembled WGS sequence"/>
</dbReference>
<evidence type="ECO:0000259" key="1">
    <source>
        <dbReference type="Pfam" id="PF17919"/>
    </source>
</evidence>
<keyword evidence="3" id="KW-1185">Reference proteome</keyword>
<sequence>MIVELPKKLPSKREVDDEIKYAIESEPVLALPNYTKPFEVHTDVSNVAIGGVLMQDGHLVDYESRKLN</sequence>
<dbReference type="PANTHER" id="PTHR33064:SF40">
    <property type="entry name" value="REVERSE TRANSCRIPTASE_RETROTRANSPOSON-DERIVED PROTEIN RNASE H-LIKE DOMAIN-CONTAINING PROTEIN"/>
    <property type="match status" value="1"/>
</dbReference>
<organism evidence="2 3">
    <name type="scientific">Hibiscus trionum</name>
    <name type="common">Flower of an hour</name>
    <dbReference type="NCBI Taxonomy" id="183268"/>
    <lineage>
        <taxon>Eukaryota</taxon>
        <taxon>Viridiplantae</taxon>
        <taxon>Streptophyta</taxon>
        <taxon>Embryophyta</taxon>
        <taxon>Tracheophyta</taxon>
        <taxon>Spermatophyta</taxon>
        <taxon>Magnoliopsida</taxon>
        <taxon>eudicotyledons</taxon>
        <taxon>Gunneridae</taxon>
        <taxon>Pentapetalae</taxon>
        <taxon>rosids</taxon>
        <taxon>malvids</taxon>
        <taxon>Malvales</taxon>
        <taxon>Malvaceae</taxon>
        <taxon>Malvoideae</taxon>
        <taxon>Hibiscus</taxon>
    </lineage>
</organism>
<dbReference type="PANTHER" id="PTHR33064">
    <property type="entry name" value="POL PROTEIN"/>
    <property type="match status" value="1"/>
</dbReference>
<dbReference type="InterPro" id="IPR043502">
    <property type="entry name" value="DNA/RNA_pol_sf"/>
</dbReference>
<reference evidence="2" key="1">
    <citation type="submission" date="2023-05" db="EMBL/GenBank/DDBJ databases">
        <title>Genome and transcriptome analyses reveal genes involved in the formation of fine ridges on petal epidermal cells in Hibiscus trionum.</title>
        <authorList>
            <person name="Koshimizu S."/>
            <person name="Masuda S."/>
            <person name="Ishii T."/>
            <person name="Shirasu K."/>
            <person name="Hoshino A."/>
            <person name="Arita M."/>
        </authorList>
    </citation>
    <scope>NUCLEOTIDE SEQUENCE</scope>
    <source>
        <strain evidence="2">Hamamatsu line</strain>
    </source>
</reference>